<dbReference type="InterPro" id="IPR036709">
    <property type="entry name" value="Autotransporte_beta_dom_sf"/>
</dbReference>
<evidence type="ECO:0000313" key="3">
    <source>
        <dbReference type="EMBL" id="MCC8428674.1"/>
    </source>
</evidence>
<dbReference type="EMBL" id="JAJISD010000002">
    <property type="protein sequence ID" value="MCC8428674.1"/>
    <property type="molecule type" value="Genomic_DNA"/>
</dbReference>
<feature type="domain" description="Autotransporter" evidence="2">
    <location>
        <begin position="818"/>
        <end position="1103"/>
    </location>
</feature>
<sequence length="1103" mass="112565">MNREGVWRATLILSACSLFSGPVVAQSALPWNMYGGGGSFFVPLTTEPNPAGGPNQVFVSLTLNGYGPKNFILDTGSLGLVADGKHYKPGNDPVLAPYASISYGTSNAGSDGTIYLTNVQINGANGQSVTARVPILATTKDGFHQMGIGFDRGGVMVDPYLGAPKKLQQAANNSWNMNPLLSLVSGPGVSSTMQPGYIIGMSGFPSLGLGNTPGILLGLNSQNTSGFAFQNLPSSGTNLSWYSIGGTAYPVQWGSQNGSVSITVEGQPRYDLGTLNQLPDSGISYMIVTAPTAGQVPVGRGQCSARTQAENNCLQPGGTVQVFLPGQTTAAYSFILGDSSSILPYGVQVTDGPGFTNLGRTFFENLNYLYDPMNGFVGYSVPVSRDYRGNGSIVQMLALQGMLNLPDAFQASFTTYLMDNVTVQVQQNGSALLNGSIWGPGGLTLGSGNLTLGGAGTYTGGTTVNGGLLTIANTGSILGDVTVNNGGGLVNNGTIGGNGQLTVNAGGSFVNNGTVDTPLQWQLNSGNFTNNGAFNASLANLGLAANGGTLTGSVFNGSLGQFSNTGTITGNVTNMGLFAQNGTIAGNVNNMGVLSGTGTIFGNVTNAGVVAPGNSIGTLSVTGNYTQTGGTFQAEVNATRQSDRLNATGTATIGAGSTVVVLPQAGSYAPRTTYTLLNATGGLTGTYASVSSALPFLQPSLSYDANNVYLSLQVGGFAQAALTPNQAAVGAVLDSTALNATGDYATVIGALSTLSAQQGQAVMNAISGQNYSGFSSSMAQGIQLFLSNFAGQAGGGGSLTGSSRVALAEACDVACDSTVPALWSAWGGMLGGLGTMSSGSSNAGTLTYSAGGFAGGLDRLVAPGLRVGVTAGYQNANQWVGGFSGQGNSNSFQAGLYANFIQDKVYADAIAGYAYSANQMWRSIAIPGLAPRTAIGNTGANQFYGQVETGYRFDLGGLADAFVTPFVRLQAYTGTQNAFTETGAGSLNLSVAQQTTNSLRTVLGAQLGGSMDVGWRDRLALKMRLGWSHEYADTARPVTASFAGAPVAPFTTYGVAPQRDGVVLGLAANTAVADATSIYLRYEGEVSGQDNAHAFTAGFRMTW</sequence>
<dbReference type="SMART" id="SM00869">
    <property type="entry name" value="Autotransporter"/>
    <property type="match status" value="1"/>
</dbReference>
<name>A0ABS8KRJ6_9HYPH</name>
<keyword evidence="1" id="KW-0732">Signal</keyword>
<evidence type="ECO:0000313" key="4">
    <source>
        <dbReference type="Proteomes" id="UP001198862"/>
    </source>
</evidence>
<organism evidence="3 4">
    <name type="scientific">Reyranella aquatilis</name>
    <dbReference type="NCBI Taxonomy" id="2035356"/>
    <lineage>
        <taxon>Bacteria</taxon>
        <taxon>Pseudomonadati</taxon>
        <taxon>Pseudomonadota</taxon>
        <taxon>Alphaproteobacteria</taxon>
        <taxon>Hyphomicrobiales</taxon>
        <taxon>Reyranellaceae</taxon>
        <taxon>Reyranella</taxon>
    </lineage>
</organism>
<feature type="chain" id="PRO_5046072995" evidence="1">
    <location>
        <begin position="26"/>
        <end position="1103"/>
    </location>
</feature>
<comment type="caution">
    <text evidence="3">The sequence shown here is derived from an EMBL/GenBank/DDBJ whole genome shotgun (WGS) entry which is preliminary data.</text>
</comment>
<keyword evidence="4" id="KW-1185">Reference proteome</keyword>
<gene>
    <name evidence="3" type="ORF">LJ725_06850</name>
</gene>
<dbReference type="Proteomes" id="UP001198862">
    <property type="component" value="Unassembled WGS sequence"/>
</dbReference>
<feature type="signal peptide" evidence="1">
    <location>
        <begin position="1"/>
        <end position="25"/>
    </location>
</feature>
<accession>A0ABS8KRJ6</accession>
<dbReference type="InterPro" id="IPR005546">
    <property type="entry name" value="Autotransporte_beta"/>
</dbReference>
<evidence type="ECO:0000259" key="2">
    <source>
        <dbReference type="PROSITE" id="PS51208"/>
    </source>
</evidence>
<protein>
    <submittedName>
        <fullName evidence="3">Autotransporter domain-containing protein</fullName>
    </submittedName>
</protein>
<dbReference type="Pfam" id="PF03797">
    <property type="entry name" value="Autotransporter"/>
    <property type="match status" value="1"/>
</dbReference>
<reference evidence="3 4" key="1">
    <citation type="submission" date="2021-11" db="EMBL/GenBank/DDBJ databases">
        <authorList>
            <person name="Lee D.-H."/>
            <person name="Kim S.-B."/>
        </authorList>
    </citation>
    <scope>NUCLEOTIDE SEQUENCE [LARGE SCALE GENOMIC DNA]</scope>
    <source>
        <strain evidence="3 4">KCTC 52223</strain>
    </source>
</reference>
<dbReference type="PROSITE" id="PS51208">
    <property type="entry name" value="AUTOTRANSPORTER"/>
    <property type="match status" value="1"/>
</dbReference>
<dbReference type="Gene3D" id="2.40.128.130">
    <property type="entry name" value="Autotransporter beta-domain"/>
    <property type="match status" value="1"/>
</dbReference>
<dbReference type="SUPFAM" id="SSF103515">
    <property type="entry name" value="Autotransporter"/>
    <property type="match status" value="1"/>
</dbReference>
<dbReference type="RefSeq" id="WP_230549886.1">
    <property type="nucleotide sequence ID" value="NZ_JAJISD010000002.1"/>
</dbReference>
<proteinExistence type="predicted"/>
<evidence type="ECO:0000256" key="1">
    <source>
        <dbReference type="SAM" id="SignalP"/>
    </source>
</evidence>